<keyword evidence="6" id="KW-0106">Calcium</keyword>
<dbReference type="InterPro" id="IPR000209">
    <property type="entry name" value="Peptidase_S8/S53_dom"/>
</dbReference>
<dbReference type="InterPro" id="IPR015366">
    <property type="entry name" value="S53_propep"/>
</dbReference>
<keyword evidence="11" id="KW-1185">Reference proteome</keyword>
<dbReference type="GO" id="GO:0008240">
    <property type="term" value="F:tripeptidyl-peptidase activity"/>
    <property type="evidence" value="ECO:0007669"/>
    <property type="project" value="TreeGrafter"/>
</dbReference>
<evidence type="ECO:0000256" key="7">
    <source>
        <dbReference type="ARBA" id="ARBA00023145"/>
    </source>
</evidence>
<dbReference type="AlphaFoldDB" id="A0A516Q5M9"/>
<dbReference type="PANTHER" id="PTHR14218:SF15">
    <property type="entry name" value="TRIPEPTIDYL-PEPTIDASE 1"/>
    <property type="match status" value="1"/>
</dbReference>
<dbReference type="KEGG" id="mik:FOE78_01085"/>
<evidence type="ECO:0000256" key="1">
    <source>
        <dbReference type="ARBA" id="ARBA00001913"/>
    </source>
</evidence>
<keyword evidence="5" id="KW-0720">Serine protease</keyword>
<evidence type="ECO:0000256" key="4">
    <source>
        <dbReference type="ARBA" id="ARBA00022801"/>
    </source>
</evidence>
<evidence type="ECO:0000259" key="9">
    <source>
        <dbReference type="PROSITE" id="PS51695"/>
    </source>
</evidence>
<proteinExistence type="predicted"/>
<dbReference type="InterPro" id="IPR023828">
    <property type="entry name" value="Peptidase_S8_Ser-AS"/>
</dbReference>
<feature type="domain" description="Peptidase S53" evidence="9">
    <location>
        <begin position="243"/>
        <end position="650"/>
    </location>
</feature>
<evidence type="ECO:0000256" key="5">
    <source>
        <dbReference type="ARBA" id="ARBA00022825"/>
    </source>
</evidence>
<accession>A0A516Q5M9</accession>
<comment type="cofactor">
    <cofactor evidence="1">
        <name>Ca(2+)</name>
        <dbReference type="ChEBI" id="CHEBI:29108"/>
    </cofactor>
</comment>
<dbReference type="PROSITE" id="PS51695">
    <property type="entry name" value="SEDOLISIN"/>
    <property type="match status" value="1"/>
</dbReference>
<dbReference type="Proteomes" id="UP000319263">
    <property type="component" value="Chromosome"/>
</dbReference>
<dbReference type="CDD" id="cd04056">
    <property type="entry name" value="Peptidases_S53"/>
    <property type="match status" value="1"/>
</dbReference>
<name>A0A516Q5M9_9ACTN</name>
<feature type="compositionally biased region" description="Low complexity" evidence="8">
    <location>
        <begin position="188"/>
        <end position="206"/>
    </location>
</feature>
<gene>
    <name evidence="10" type="ORF">FOE78_01085</name>
</gene>
<evidence type="ECO:0000313" key="10">
    <source>
        <dbReference type="EMBL" id="QDP98501.1"/>
    </source>
</evidence>
<dbReference type="GO" id="GO:0004252">
    <property type="term" value="F:serine-type endopeptidase activity"/>
    <property type="evidence" value="ECO:0007669"/>
    <property type="project" value="InterPro"/>
</dbReference>
<sequence>MVGLASTTSSADPGARRSFPGSVPAFVSAANDVGASSDTTVEGEVYLDLQDEVGAQRLATAVSTPGNASYGKYLTPAQWIKRFAPTKADLASVKKYLKQSGMTITAIPASREYVVFRGPADEVDAAFGTALHNYRIDGTTVSAPSKAPTLPVSVAGKVLGISLGNARSKLTRPSSVRQGEGVPGAQRSSTGVQGSGATTSGAAKATPRSQAATTSQCSTYYGEYKATMPSAYGRTKFPTFVCGYLPSQLRSAGNVDRLINSGYDGSGVTVGIVDAYASPTIVQDTNDYMRAVYEPLMSRFTQIGAKPADFSDEALCGYPSGWQTEETIDVQSAHSVAPDAHILYSGAFNCGGGMDIALSAILDHGRADLVSNSYGYTGEAVGNDVIRGQQNIHIQAAGTGIGLYFSSGDDGDDTVDLGYPAANWPATSPYVTAVGGTSEAINARGGYKSEVGWGDQLDKVVNGKYSSPLPGDTYGGGAGGGVSTVIAEPEYQRGVVPTSLSGKGNKASRVIPDVADLADPYTGFQIAIRPITDDSTLATGDLEYQTWGGTSLASPIVAAKMAITQQRTGQQLGFANPALYQQAKAHPGAFHDIVTPAAPQALSYTSAKSGNLYLVTLNQGGTLKTRTGYDDITGIGSLKTPNLAAALGSSQD</sequence>
<feature type="region of interest" description="Disordered" evidence="8">
    <location>
        <begin position="169"/>
        <end position="210"/>
    </location>
</feature>
<dbReference type="InterPro" id="IPR036852">
    <property type="entry name" value="Peptidase_S8/S53_dom_sf"/>
</dbReference>
<evidence type="ECO:0000256" key="2">
    <source>
        <dbReference type="ARBA" id="ARBA00022670"/>
    </source>
</evidence>
<keyword evidence="7" id="KW-0865">Zymogen</keyword>
<organism evidence="10 11">
    <name type="scientific">Microlunatus elymi</name>
    <dbReference type="NCBI Taxonomy" id="2596828"/>
    <lineage>
        <taxon>Bacteria</taxon>
        <taxon>Bacillati</taxon>
        <taxon>Actinomycetota</taxon>
        <taxon>Actinomycetes</taxon>
        <taxon>Propionibacteriales</taxon>
        <taxon>Propionibacteriaceae</taxon>
        <taxon>Microlunatus</taxon>
    </lineage>
</organism>
<evidence type="ECO:0000256" key="6">
    <source>
        <dbReference type="ARBA" id="ARBA00022837"/>
    </source>
</evidence>
<dbReference type="Pfam" id="PF09286">
    <property type="entry name" value="Pro-kuma_activ"/>
    <property type="match status" value="1"/>
</dbReference>
<dbReference type="Pfam" id="PF00082">
    <property type="entry name" value="Peptidase_S8"/>
    <property type="match status" value="1"/>
</dbReference>
<keyword evidence="3" id="KW-0479">Metal-binding</keyword>
<evidence type="ECO:0000313" key="11">
    <source>
        <dbReference type="Proteomes" id="UP000319263"/>
    </source>
</evidence>
<keyword evidence="2" id="KW-0645">Protease</keyword>
<dbReference type="PROSITE" id="PS00138">
    <property type="entry name" value="SUBTILASE_SER"/>
    <property type="match status" value="1"/>
</dbReference>
<dbReference type="InterPro" id="IPR050819">
    <property type="entry name" value="Tripeptidyl-peptidase_I"/>
</dbReference>
<reference evidence="10 11" key="1">
    <citation type="submission" date="2019-07" db="EMBL/GenBank/DDBJ databases">
        <title>Microlunatus dokdonensis sp. nov. isolated from the rhizospheric soil of the wild plant Elymus tsukushiensis.</title>
        <authorList>
            <person name="Ghim S.-Y."/>
            <person name="Hwang Y.-J."/>
            <person name="Son J.-S."/>
            <person name="Shin J.-H."/>
        </authorList>
    </citation>
    <scope>NUCLEOTIDE SEQUENCE [LARGE SCALE GENOMIC DNA]</scope>
    <source>
        <strain evidence="10 11">KUDC0627</strain>
    </source>
</reference>
<evidence type="ECO:0000256" key="8">
    <source>
        <dbReference type="SAM" id="MobiDB-lite"/>
    </source>
</evidence>
<protein>
    <submittedName>
        <fullName evidence="10">S8/S53 family peptidase</fullName>
    </submittedName>
</protein>
<dbReference type="SUPFAM" id="SSF54897">
    <property type="entry name" value="Protease propeptides/inhibitors"/>
    <property type="match status" value="1"/>
</dbReference>
<dbReference type="GO" id="GO:0046872">
    <property type="term" value="F:metal ion binding"/>
    <property type="evidence" value="ECO:0007669"/>
    <property type="project" value="UniProtKB-KW"/>
</dbReference>
<keyword evidence="4" id="KW-0378">Hydrolase</keyword>
<dbReference type="InterPro" id="IPR030400">
    <property type="entry name" value="Sedolisin_dom"/>
</dbReference>
<dbReference type="SMART" id="SM00944">
    <property type="entry name" value="Pro-kuma_activ"/>
    <property type="match status" value="1"/>
</dbReference>
<dbReference type="PANTHER" id="PTHR14218">
    <property type="entry name" value="PROTEASE S8 TRIPEPTIDYL PEPTIDASE I CLN2"/>
    <property type="match status" value="1"/>
</dbReference>
<dbReference type="OrthoDB" id="3480681at2"/>
<dbReference type="GO" id="GO:0006508">
    <property type="term" value="P:proteolysis"/>
    <property type="evidence" value="ECO:0007669"/>
    <property type="project" value="UniProtKB-KW"/>
</dbReference>
<dbReference type="CDD" id="cd11377">
    <property type="entry name" value="Pro-peptidase_S53"/>
    <property type="match status" value="1"/>
</dbReference>
<evidence type="ECO:0000256" key="3">
    <source>
        <dbReference type="ARBA" id="ARBA00022723"/>
    </source>
</evidence>
<dbReference type="Gene3D" id="3.40.50.200">
    <property type="entry name" value="Peptidase S8/S53 domain"/>
    <property type="match status" value="1"/>
</dbReference>
<dbReference type="SUPFAM" id="SSF52743">
    <property type="entry name" value="Subtilisin-like"/>
    <property type="match status" value="1"/>
</dbReference>
<dbReference type="EMBL" id="CP041692">
    <property type="protein sequence ID" value="QDP98501.1"/>
    <property type="molecule type" value="Genomic_DNA"/>
</dbReference>